<evidence type="ECO:0000313" key="2">
    <source>
        <dbReference type="EMBL" id="OGC14195.1"/>
    </source>
</evidence>
<keyword evidence="1" id="KW-1133">Transmembrane helix</keyword>
<accession>A0A1F4S174</accession>
<sequence>MPTSSQTISRLGEGRETQDGKFTKSLFYVSQNFYCTAFFCLMTTIIGKCFFLGESQESMVYHLKNIDNINVLMLKKGVLHPDYSYLRNFLIDC</sequence>
<dbReference type="EMBL" id="MEUA01000040">
    <property type="protein sequence ID" value="OGC14195.1"/>
    <property type="molecule type" value="Genomic_DNA"/>
</dbReference>
<reference evidence="2 3" key="1">
    <citation type="journal article" date="2016" name="Nat. Commun.">
        <title>Thousands of microbial genomes shed light on interconnected biogeochemical processes in an aquifer system.</title>
        <authorList>
            <person name="Anantharaman K."/>
            <person name="Brown C.T."/>
            <person name="Hug L.A."/>
            <person name="Sharon I."/>
            <person name="Castelle C.J."/>
            <person name="Probst A.J."/>
            <person name="Thomas B.C."/>
            <person name="Singh A."/>
            <person name="Wilkins M.J."/>
            <person name="Karaoz U."/>
            <person name="Brodie E.L."/>
            <person name="Williams K.H."/>
            <person name="Hubbard S.S."/>
            <person name="Banfield J.F."/>
        </authorList>
    </citation>
    <scope>NUCLEOTIDE SEQUENCE [LARGE SCALE GENOMIC DNA]</scope>
</reference>
<protein>
    <submittedName>
        <fullName evidence="2">Uncharacterized protein</fullName>
    </submittedName>
</protein>
<proteinExistence type="predicted"/>
<gene>
    <name evidence="2" type="ORF">A2290_00785</name>
</gene>
<dbReference type="AlphaFoldDB" id="A0A1F4S174"/>
<keyword evidence="1" id="KW-0812">Transmembrane</keyword>
<evidence type="ECO:0000256" key="1">
    <source>
        <dbReference type="SAM" id="Phobius"/>
    </source>
</evidence>
<dbReference type="Proteomes" id="UP000177905">
    <property type="component" value="Unassembled WGS sequence"/>
</dbReference>
<feature type="transmembrane region" description="Helical" evidence="1">
    <location>
        <begin position="31"/>
        <end position="51"/>
    </location>
</feature>
<comment type="caution">
    <text evidence="2">The sequence shown here is derived from an EMBL/GenBank/DDBJ whole genome shotgun (WGS) entry which is preliminary data.</text>
</comment>
<name>A0A1F4S174_UNCSA</name>
<evidence type="ECO:0000313" key="3">
    <source>
        <dbReference type="Proteomes" id="UP000177905"/>
    </source>
</evidence>
<keyword evidence="1" id="KW-0472">Membrane</keyword>
<organism evidence="2 3">
    <name type="scientific">candidate division WOR-1 bacterium RIFOXYB2_FULL_36_35</name>
    <dbReference type="NCBI Taxonomy" id="1802578"/>
    <lineage>
        <taxon>Bacteria</taxon>
        <taxon>Bacillati</taxon>
        <taxon>Saganbacteria</taxon>
    </lineage>
</organism>